<dbReference type="RefSeq" id="XP_007389477.1">
    <property type="nucleotide sequence ID" value="XM_007389415.1"/>
</dbReference>
<dbReference type="InterPro" id="IPR052035">
    <property type="entry name" value="ZnF_BED_domain_contain"/>
</dbReference>
<dbReference type="SUPFAM" id="SSF53098">
    <property type="entry name" value="Ribonuclease H-like"/>
    <property type="match status" value="1"/>
</dbReference>
<feature type="non-terminal residue" evidence="7">
    <location>
        <position position="446"/>
    </location>
</feature>
<comment type="subcellular location">
    <subcellularLocation>
        <location evidence="1">Nucleus</location>
    </subcellularLocation>
</comment>
<dbReference type="InterPro" id="IPR012337">
    <property type="entry name" value="RNaseH-like_sf"/>
</dbReference>
<keyword evidence="3" id="KW-0863">Zinc-finger</keyword>
<evidence type="ECO:0000256" key="4">
    <source>
        <dbReference type="ARBA" id="ARBA00022833"/>
    </source>
</evidence>
<keyword evidence="8" id="KW-1185">Reference proteome</keyword>
<dbReference type="InterPro" id="IPR008906">
    <property type="entry name" value="HATC_C_dom"/>
</dbReference>
<dbReference type="KEGG" id="psq:PUNSTDRAFT_139683"/>
<dbReference type="eggNOG" id="KOG1121">
    <property type="taxonomic scope" value="Eukaryota"/>
</dbReference>
<sequence length="446" mass="50717">MDYLEEHFRQEGIEFSSEGNHGRCFPNVINLAVQAILNGIKTHGGTLCCALPDITTPHKDEHEAYAAALDTDPVGCVRNITIRQGNDSEVWPERIPERQLTRDCETRWSSTSLMLERVLDANEALKCMFCVPKYQQAGLHTLLLNKDQYTVTCDIEDVLRIPHHVQELLSAEKTPTLPVALPAYEQVLLLWRALQIELQYLSPYIEFGISKIEEYVARSRRSCAYVLAIVINPAIKFRWIEDQWTEEECEEARRWVIDTLTQFRRQQCIHEATNVPESSTDLPTTMASLAQGRGFLNLRNTSRRFRRTAGLSASSSESDLSVSQTRTSSTSYLQSAGSTADSAGDLNRLSREALEADDRKRALREFDRYCEEPVVQNGIENGLDLLRYWQINKHSFPLLYRVALDILPAQASSVACERLFSSAKETDTLRRNRLSPAVMEALQFLK</sequence>
<name>R7S0D3_PUNST</name>
<evidence type="ECO:0000256" key="2">
    <source>
        <dbReference type="ARBA" id="ARBA00022723"/>
    </source>
</evidence>
<organism evidence="7 8">
    <name type="scientific">Punctularia strigosozonata (strain HHB-11173)</name>
    <name type="common">White-rot fungus</name>
    <dbReference type="NCBI Taxonomy" id="741275"/>
    <lineage>
        <taxon>Eukaryota</taxon>
        <taxon>Fungi</taxon>
        <taxon>Dikarya</taxon>
        <taxon>Basidiomycota</taxon>
        <taxon>Agaricomycotina</taxon>
        <taxon>Agaricomycetes</taxon>
        <taxon>Corticiales</taxon>
        <taxon>Punctulariaceae</taxon>
        <taxon>Punctularia</taxon>
    </lineage>
</organism>
<evidence type="ECO:0000256" key="3">
    <source>
        <dbReference type="ARBA" id="ARBA00022771"/>
    </source>
</evidence>
<dbReference type="PANTHER" id="PTHR46481:SF10">
    <property type="entry name" value="ZINC FINGER BED DOMAIN-CONTAINING PROTEIN 39"/>
    <property type="match status" value="1"/>
</dbReference>
<dbReference type="AlphaFoldDB" id="R7S0D3"/>
<evidence type="ECO:0000256" key="1">
    <source>
        <dbReference type="ARBA" id="ARBA00004123"/>
    </source>
</evidence>
<dbReference type="GO" id="GO:0046983">
    <property type="term" value="F:protein dimerization activity"/>
    <property type="evidence" value="ECO:0007669"/>
    <property type="project" value="InterPro"/>
</dbReference>
<dbReference type="GeneID" id="18880409"/>
<reference evidence="8" key="1">
    <citation type="journal article" date="2012" name="Science">
        <title>The Paleozoic origin of enzymatic lignin decomposition reconstructed from 31 fungal genomes.</title>
        <authorList>
            <person name="Floudas D."/>
            <person name="Binder M."/>
            <person name="Riley R."/>
            <person name="Barry K."/>
            <person name="Blanchette R.A."/>
            <person name="Henrissat B."/>
            <person name="Martinez A.T."/>
            <person name="Otillar R."/>
            <person name="Spatafora J.W."/>
            <person name="Yadav J.S."/>
            <person name="Aerts A."/>
            <person name="Benoit I."/>
            <person name="Boyd A."/>
            <person name="Carlson A."/>
            <person name="Copeland A."/>
            <person name="Coutinho P.M."/>
            <person name="de Vries R.P."/>
            <person name="Ferreira P."/>
            <person name="Findley K."/>
            <person name="Foster B."/>
            <person name="Gaskell J."/>
            <person name="Glotzer D."/>
            <person name="Gorecki P."/>
            <person name="Heitman J."/>
            <person name="Hesse C."/>
            <person name="Hori C."/>
            <person name="Igarashi K."/>
            <person name="Jurgens J.A."/>
            <person name="Kallen N."/>
            <person name="Kersten P."/>
            <person name="Kohler A."/>
            <person name="Kuees U."/>
            <person name="Kumar T.K.A."/>
            <person name="Kuo A."/>
            <person name="LaButti K."/>
            <person name="Larrondo L.F."/>
            <person name="Lindquist E."/>
            <person name="Ling A."/>
            <person name="Lombard V."/>
            <person name="Lucas S."/>
            <person name="Lundell T."/>
            <person name="Martin R."/>
            <person name="McLaughlin D.J."/>
            <person name="Morgenstern I."/>
            <person name="Morin E."/>
            <person name="Murat C."/>
            <person name="Nagy L.G."/>
            <person name="Nolan M."/>
            <person name="Ohm R.A."/>
            <person name="Patyshakuliyeva A."/>
            <person name="Rokas A."/>
            <person name="Ruiz-Duenas F.J."/>
            <person name="Sabat G."/>
            <person name="Salamov A."/>
            <person name="Samejima M."/>
            <person name="Schmutz J."/>
            <person name="Slot J.C."/>
            <person name="St John F."/>
            <person name="Stenlid J."/>
            <person name="Sun H."/>
            <person name="Sun S."/>
            <person name="Syed K."/>
            <person name="Tsang A."/>
            <person name="Wiebenga A."/>
            <person name="Young D."/>
            <person name="Pisabarro A."/>
            <person name="Eastwood D.C."/>
            <person name="Martin F."/>
            <person name="Cullen D."/>
            <person name="Grigoriev I.V."/>
            <person name="Hibbett D.S."/>
        </authorList>
    </citation>
    <scope>NUCLEOTIDE SEQUENCE [LARGE SCALE GENOMIC DNA]</scope>
    <source>
        <strain evidence="8">HHB-11173 SS5</strain>
    </source>
</reference>
<proteinExistence type="predicted"/>
<dbReference type="Proteomes" id="UP000054196">
    <property type="component" value="Unassembled WGS sequence"/>
</dbReference>
<protein>
    <submittedName>
        <fullName evidence="7">HATC-domain-containing protein</fullName>
    </submittedName>
</protein>
<dbReference type="GO" id="GO:0008270">
    <property type="term" value="F:zinc ion binding"/>
    <property type="evidence" value="ECO:0007669"/>
    <property type="project" value="UniProtKB-KW"/>
</dbReference>
<dbReference type="HOGENOM" id="CLU_009123_6_4_1"/>
<gene>
    <name evidence="7" type="ORF">PUNSTDRAFT_139683</name>
</gene>
<feature type="domain" description="HAT C-terminal dimerisation" evidence="6">
    <location>
        <begin position="365"/>
        <end position="446"/>
    </location>
</feature>
<dbReference type="OrthoDB" id="3262464at2759"/>
<dbReference type="GO" id="GO:0005634">
    <property type="term" value="C:nucleus"/>
    <property type="evidence" value="ECO:0007669"/>
    <property type="project" value="UniProtKB-SubCell"/>
</dbReference>
<dbReference type="Pfam" id="PF05699">
    <property type="entry name" value="Dimer_Tnp_hAT"/>
    <property type="match status" value="1"/>
</dbReference>
<keyword evidence="5" id="KW-0539">Nucleus</keyword>
<dbReference type="OMA" id="ESHEHIR"/>
<evidence type="ECO:0000256" key="5">
    <source>
        <dbReference type="ARBA" id="ARBA00023242"/>
    </source>
</evidence>
<keyword evidence="2" id="KW-0479">Metal-binding</keyword>
<dbReference type="EMBL" id="JH687662">
    <property type="protein sequence ID" value="EIN03294.1"/>
    <property type="molecule type" value="Genomic_DNA"/>
</dbReference>
<evidence type="ECO:0000313" key="7">
    <source>
        <dbReference type="EMBL" id="EIN03294.1"/>
    </source>
</evidence>
<keyword evidence="4" id="KW-0862">Zinc</keyword>
<dbReference type="PANTHER" id="PTHR46481">
    <property type="entry name" value="ZINC FINGER BED DOMAIN-CONTAINING PROTEIN 4"/>
    <property type="match status" value="1"/>
</dbReference>
<accession>R7S0D3</accession>
<evidence type="ECO:0000313" key="8">
    <source>
        <dbReference type="Proteomes" id="UP000054196"/>
    </source>
</evidence>
<evidence type="ECO:0000259" key="6">
    <source>
        <dbReference type="Pfam" id="PF05699"/>
    </source>
</evidence>